<reference evidence="2 3" key="1">
    <citation type="submission" date="2020-08" db="EMBL/GenBank/DDBJ databases">
        <title>Genome sequence of Rhodobacteraceae bacterium Lw-13e.</title>
        <authorList>
            <person name="Poehlein A."/>
            <person name="Wolter L."/>
            <person name="Daniel R."/>
            <person name="Brinkhoff T."/>
        </authorList>
    </citation>
    <scope>NUCLEOTIDE SEQUENCE [LARGE SCALE GENOMIC DNA]</scope>
    <source>
        <strain evidence="2 3">Lw-13e</strain>
    </source>
</reference>
<organism evidence="2 3">
    <name type="scientific">Pseudooceanicola algae</name>
    <dbReference type="NCBI Taxonomy" id="1537215"/>
    <lineage>
        <taxon>Bacteria</taxon>
        <taxon>Pseudomonadati</taxon>
        <taxon>Pseudomonadota</taxon>
        <taxon>Alphaproteobacteria</taxon>
        <taxon>Rhodobacterales</taxon>
        <taxon>Paracoccaceae</taxon>
        <taxon>Pseudooceanicola</taxon>
    </lineage>
</organism>
<dbReference type="AlphaFoldDB" id="A0A418SG62"/>
<sequence>MGPFRGKIRMIRPDRTRAGPGAEVGAGGNSAPLGPDTLLARIGAIRHAIEARDRAKRQAVTRLVGETANRNSRGEIPVIPRFAGGVDRLELSYPAGDPLPVIEIRADPGANLTRIFADGHCVVVLAGADALEQTDIRLTRDIEARRGRQA</sequence>
<accession>A0A418SG62</accession>
<protein>
    <submittedName>
        <fullName evidence="2">Uncharacterized protein</fullName>
    </submittedName>
</protein>
<dbReference type="KEGG" id="palw:PSAL_028900"/>
<feature type="region of interest" description="Disordered" evidence="1">
    <location>
        <begin position="1"/>
        <end position="30"/>
    </location>
</feature>
<dbReference type="EMBL" id="CP060436">
    <property type="protein sequence ID" value="QPM91635.1"/>
    <property type="molecule type" value="Genomic_DNA"/>
</dbReference>
<proteinExistence type="predicted"/>
<evidence type="ECO:0000313" key="3">
    <source>
        <dbReference type="Proteomes" id="UP000283786"/>
    </source>
</evidence>
<name>A0A418SG62_9RHOB</name>
<gene>
    <name evidence="2" type="ORF">PSAL_028900</name>
</gene>
<feature type="compositionally biased region" description="Basic residues" evidence="1">
    <location>
        <begin position="1"/>
        <end position="10"/>
    </location>
</feature>
<dbReference type="Proteomes" id="UP000283786">
    <property type="component" value="Chromosome"/>
</dbReference>
<evidence type="ECO:0000313" key="2">
    <source>
        <dbReference type="EMBL" id="QPM91635.1"/>
    </source>
</evidence>
<evidence type="ECO:0000256" key="1">
    <source>
        <dbReference type="SAM" id="MobiDB-lite"/>
    </source>
</evidence>
<keyword evidence="3" id="KW-1185">Reference proteome</keyword>